<gene>
    <name evidence="1" type="ORF">GL4_0245</name>
</gene>
<dbReference type="Gene3D" id="3.90.550.10">
    <property type="entry name" value="Spore Coat Polysaccharide Biosynthesis Protein SpsA, Chain A"/>
    <property type="match status" value="1"/>
</dbReference>
<dbReference type="InterPro" id="IPR003329">
    <property type="entry name" value="Cytidylyl_trans"/>
</dbReference>
<dbReference type="RefSeq" id="WP_045363661.1">
    <property type="nucleotide sequence ID" value="NZ_AP014648.1"/>
</dbReference>
<dbReference type="OrthoDB" id="9805604at2"/>
<keyword evidence="2" id="KW-1185">Reference proteome</keyword>
<dbReference type="InterPro" id="IPR050793">
    <property type="entry name" value="CMP-NeuNAc_synthase"/>
</dbReference>
<proteinExistence type="predicted"/>
<protein>
    <submittedName>
        <fullName evidence="1">3-deoxy-manno-octulosonate cytidylyltransferase</fullName>
        <ecNumber evidence="1">2.7.7.38</ecNumber>
    </submittedName>
</protein>
<evidence type="ECO:0000313" key="1">
    <source>
        <dbReference type="EMBL" id="BAQ15715.1"/>
    </source>
</evidence>
<dbReference type="Proteomes" id="UP000031643">
    <property type="component" value="Chromosome"/>
</dbReference>
<reference evidence="1 2" key="1">
    <citation type="submission" date="2014-09" db="EMBL/GenBank/DDBJ databases">
        <title>Genome sequencing of Methyloceanibacter caenitepidi Gela4.</title>
        <authorList>
            <person name="Takeuchi M."/>
            <person name="Susumu S."/>
            <person name="Kamagata Y."/>
            <person name="Oshima K."/>
            <person name="Hattori M."/>
            <person name="Iwasaki W."/>
        </authorList>
    </citation>
    <scope>NUCLEOTIDE SEQUENCE [LARGE SCALE GENOMIC DNA]</scope>
    <source>
        <strain evidence="1 2">Gela4</strain>
    </source>
</reference>
<keyword evidence="1" id="KW-0808">Transferase</keyword>
<dbReference type="GO" id="GO:0008781">
    <property type="term" value="F:N-acylneuraminate cytidylyltransferase activity"/>
    <property type="evidence" value="ECO:0007669"/>
    <property type="project" value="TreeGrafter"/>
</dbReference>
<accession>A0A0A8JYN2</accession>
<dbReference type="HOGENOM" id="CLU_042930_5_0_5"/>
<dbReference type="SUPFAM" id="SSF53448">
    <property type="entry name" value="Nucleotide-diphospho-sugar transferases"/>
    <property type="match status" value="1"/>
</dbReference>
<dbReference type="Pfam" id="PF02348">
    <property type="entry name" value="CTP_transf_3"/>
    <property type="match status" value="1"/>
</dbReference>
<dbReference type="EC" id="2.7.7.38" evidence="1"/>
<dbReference type="PANTHER" id="PTHR21485:SF6">
    <property type="entry name" value="N-ACYLNEURAMINATE CYTIDYLYLTRANSFERASE-RELATED"/>
    <property type="match status" value="1"/>
</dbReference>
<dbReference type="STRING" id="1384459.GL4_0245"/>
<dbReference type="AlphaFoldDB" id="A0A0A8JYN2"/>
<dbReference type="KEGG" id="mcg:GL4_0245"/>
<name>A0A0A8JYN2_9HYPH</name>
<dbReference type="InterPro" id="IPR029044">
    <property type="entry name" value="Nucleotide-diphossugar_trans"/>
</dbReference>
<dbReference type="PANTHER" id="PTHR21485">
    <property type="entry name" value="HAD SUPERFAMILY MEMBERS CMAS AND KDSC"/>
    <property type="match status" value="1"/>
</dbReference>
<dbReference type="EMBL" id="AP014648">
    <property type="protein sequence ID" value="BAQ15715.1"/>
    <property type="molecule type" value="Genomic_DNA"/>
</dbReference>
<organism evidence="1 2">
    <name type="scientific">Methyloceanibacter caenitepidi</name>
    <dbReference type="NCBI Taxonomy" id="1384459"/>
    <lineage>
        <taxon>Bacteria</taxon>
        <taxon>Pseudomonadati</taxon>
        <taxon>Pseudomonadota</taxon>
        <taxon>Alphaproteobacteria</taxon>
        <taxon>Hyphomicrobiales</taxon>
        <taxon>Hyphomicrobiaceae</taxon>
        <taxon>Methyloceanibacter</taxon>
    </lineage>
</organism>
<evidence type="ECO:0000313" key="2">
    <source>
        <dbReference type="Proteomes" id="UP000031643"/>
    </source>
</evidence>
<dbReference type="GO" id="GO:0008690">
    <property type="term" value="F:3-deoxy-manno-octulosonate cytidylyltransferase activity"/>
    <property type="evidence" value="ECO:0007669"/>
    <property type="project" value="UniProtKB-EC"/>
</dbReference>
<sequence>MSSPYRLVALMPMRHSSERVPGKNYRPFGDGRPLFHHMVEVMLSCPQIDKIVIDTDSNLIKEQCTDQFPDVLVLDRPEHLLGGMTPMNDVLLHDINEVPSEFYLQTHSTNPLLSKDTMQRAVDMFFDQYPIYDSLFSVTRLQTRLWDGLARAVNHNPNILLRTQDLPPIYEENSCIFIFPGDLMKQRHNRIGNRPIMFEMDPLEAQDIDEEIDFRIADLIFKETRGA</sequence>
<dbReference type="CDD" id="cd02513">
    <property type="entry name" value="CMP-NeuAc_Synthase"/>
    <property type="match status" value="1"/>
</dbReference>
<keyword evidence="1" id="KW-0548">Nucleotidyltransferase</keyword>